<dbReference type="PROSITE" id="PS51257">
    <property type="entry name" value="PROKAR_LIPOPROTEIN"/>
    <property type="match status" value="1"/>
</dbReference>
<dbReference type="EMBL" id="BDSP01000137">
    <property type="protein sequence ID" value="GAX19511.1"/>
    <property type="molecule type" value="Genomic_DNA"/>
</dbReference>
<evidence type="ECO:0000313" key="2">
    <source>
        <dbReference type="EMBL" id="GAX19511.1"/>
    </source>
</evidence>
<gene>
    <name evidence="2" type="ORF">FisN_19Hh086</name>
</gene>
<sequence>MSDSNKQEPFVSVVLIGCGCPKRSMGWYHAMQIVDQRVLGARLQHVVEPYYMSATVNEPVFQEWRQQMESRGVIFHESVTTVPPCQERRLTIFSARTADNPALVHAYLQQQHTQQQQQIIFLEKPGAPSVAQLQDMQQEAARVGIPIYMGFNKNVSSYVQHARTMAGHITFVHNNSYTPDGLPECFERNAEGMLSNMAIHELALCVTYFGVKVDSIAHVKVDKAHSSCEALIGPASGKPFTDFRSLQFTIETKDGQKVSIAADRCGGDDSVAIVTNAAGEEVARFTMPDEATVSNIPNLQQQYGKDTMPYFFAQDPDYLRLKQLLVNYLLDGSSLEGVATIDVAIESLKVAEYLTPILQEQLK</sequence>
<protein>
    <recommendedName>
        <fullName evidence="4">Gfo/Idh/MocA-like oxidoreductase N-terminal domain-containing protein</fullName>
    </recommendedName>
</protein>
<dbReference type="InParanoid" id="A0A1Z5K0H8"/>
<name>A0A1Z5K0H8_FISSO</name>
<keyword evidence="3" id="KW-1185">Reference proteome</keyword>
<evidence type="ECO:0000313" key="3">
    <source>
        <dbReference type="Proteomes" id="UP000198406"/>
    </source>
</evidence>
<accession>A0A1Z5K0H8</accession>
<reference evidence="2 3" key="1">
    <citation type="journal article" date="2015" name="Plant Cell">
        <title>Oil accumulation by the oleaginous diatom Fistulifera solaris as revealed by the genome and transcriptome.</title>
        <authorList>
            <person name="Tanaka T."/>
            <person name="Maeda Y."/>
            <person name="Veluchamy A."/>
            <person name="Tanaka M."/>
            <person name="Abida H."/>
            <person name="Marechal E."/>
            <person name="Bowler C."/>
            <person name="Muto M."/>
            <person name="Sunaga Y."/>
            <person name="Tanaka M."/>
            <person name="Yoshino T."/>
            <person name="Taniguchi T."/>
            <person name="Fukuda Y."/>
            <person name="Nemoto M."/>
            <person name="Matsumoto M."/>
            <person name="Wong P.S."/>
            <person name="Aburatani S."/>
            <person name="Fujibuchi W."/>
        </authorList>
    </citation>
    <scope>NUCLEOTIDE SEQUENCE [LARGE SCALE GENOMIC DNA]</scope>
    <source>
        <strain evidence="2 3">JPCC DA0580</strain>
    </source>
</reference>
<dbReference type="GO" id="GO:0006740">
    <property type="term" value="P:NADPH regeneration"/>
    <property type="evidence" value="ECO:0007669"/>
    <property type="project" value="TreeGrafter"/>
</dbReference>
<comment type="caution">
    <text evidence="2">The sequence shown here is derived from an EMBL/GenBank/DDBJ whole genome shotgun (WGS) entry which is preliminary data.</text>
</comment>
<dbReference type="Proteomes" id="UP000198406">
    <property type="component" value="Unassembled WGS sequence"/>
</dbReference>
<evidence type="ECO:0000256" key="1">
    <source>
        <dbReference type="ARBA" id="ARBA00023002"/>
    </source>
</evidence>
<organism evidence="2 3">
    <name type="scientific">Fistulifera solaris</name>
    <name type="common">Oleaginous diatom</name>
    <dbReference type="NCBI Taxonomy" id="1519565"/>
    <lineage>
        <taxon>Eukaryota</taxon>
        <taxon>Sar</taxon>
        <taxon>Stramenopiles</taxon>
        <taxon>Ochrophyta</taxon>
        <taxon>Bacillariophyta</taxon>
        <taxon>Bacillariophyceae</taxon>
        <taxon>Bacillariophycidae</taxon>
        <taxon>Naviculales</taxon>
        <taxon>Naviculaceae</taxon>
        <taxon>Fistulifera</taxon>
    </lineage>
</organism>
<dbReference type="GO" id="GO:0016491">
    <property type="term" value="F:oxidoreductase activity"/>
    <property type="evidence" value="ECO:0007669"/>
    <property type="project" value="UniProtKB-KW"/>
</dbReference>
<dbReference type="PANTHER" id="PTHR42840:SF3">
    <property type="entry name" value="BINDING ROSSMANN FOLD OXIDOREDUCTASE, PUTATIVE (AFU_ORTHOLOGUE AFUA_2G10240)-RELATED"/>
    <property type="match status" value="1"/>
</dbReference>
<dbReference type="Gene3D" id="3.30.360.10">
    <property type="entry name" value="Dihydrodipicolinate Reductase, domain 2"/>
    <property type="match status" value="1"/>
</dbReference>
<dbReference type="OrthoDB" id="198798at2759"/>
<dbReference type="PANTHER" id="PTHR42840">
    <property type="entry name" value="NAD(P)-BINDING ROSSMANN-FOLD SUPERFAMILY PROTEIN-RELATED"/>
    <property type="match status" value="1"/>
</dbReference>
<keyword evidence="1" id="KW-0560">Oxidoreductase</keyword>
<evidence type="ECO:0008006" key="4">
    <source>
        <dbReference type="Google" id="ProtNLM"/>
    </source>
</evidence>
<dbReference type="Gene3D" id="3.40.50.720">
    <property type="entry name" value="NAD(P)-binding Rossmann-like Domain"/>
    <property type="match status" value="1"/>
</dbReference>
<dbReference type="AlphaFoldDB" id="A0A1Z5K0H8"/>
<dbReference type="GO" id="GO:0005737">
    <property type="term" value="C:cytoplasm"/>
    <property type="evidence" value="ECO:0007669"/>
    <property type="project" value="TreeGrafter"/>
</dbReference>
<proteinExistence type="predicted"/>